<protein>
    <submittedName>
        <fullName evidence="1">Uncharacterized protein</fullName>
    </submittedName>
</protein>
<proteinExistence type="predicted"/>
<reference evidence="1" key="2">
    <citation type="journal article" date="2015" name="Fish Shellfish Immunol.">
        <title>Early steps in the European eel (Anguilla anguilla)-Vibrio vulnificus interaction in the gills: Role of the RtxA13 toxin.</title>
        <authorList>
            <person name="Callol A."/>
            <person name="Pajuelo D."/>
            <person name="Ebbesson L."/>
            <person name="Teles M."/>
            <person name="MacKenzie S."/>
            <person name="Amaro C."/>
        </authorList>
    </citation>
    <scope>NUCLEOTIDE SEQUENCE</scope>
</reference>
<evidence type="ECO:0000313" key="1">
    <source>
        <dbReference type="EMBL" id="JAH06705.1"/>
    </source>
</evidence>
<dbReference type="EMBL" id="GBXM01101872">
    <property type="protein sequence ID" value="JAH06705.1"/>
    <property type="molecule type" value="Transcribed_RNA"/>
</dbReference>
<organism evidence="1">
    <name type="scientific">Anguilla anguilla</name>
    <name type="common">European freshwater eel</name>
    <name type="synonym">Muraena anguilla</name>
    <dbReference type="NCBI Taxonomy" id="7936"/>
    <lineage>
        <taxon>Eukaryota</taxon>
        <taxon>Metazoa</taxon>
        <taxon>Chordata</taxon>
        <taxon>Craniata</taxon>
        <taxon>Vertebrata</taxon>
        <taxon>Euteleostomi</taxon>
        <taxon>Actinopterygii</taxon>
        <taxon>Neopterygii</taxon>
        <taxon>Teleostei</taxon>
        <taxon>Anguilliformes</taxon>
        <taxon>Anguillidae</taxon>
        <taxon>Anguilla</taxon>
    </lineage>
</organism>
<name>A0A0E9PRI6_ANGAN</name>
<sequence length="58" mass="7055">MLWRFDLHRVQSRAFSYFRESADDVHTHFLQKRELRSFNSNSYWSCLLLGSKPSHLPR</sequence>
<reference evidence="1" key="1">
    <citation type="submission" date="2014-11" db="EMBL/GenBank/DDBJ databases">
        <authorList>
            <person name="Amaro Gonzalez C."/>
        </authorList>
    </citation>
    <scope>NUCLEOTIDE SEQUENCE</scope>
</reference>
<accession>A0A0E9PRI6</accession>
<dbReference type="AlphaFoldDB" id="A0A0E9PRI6"/>